<evidence type="ECO:0000313" key="2">
    <source>
        <dbReference type="Proteomes" id="UP001243775"/>
    </source>
</evidence>
<dbReference type="Proteomes" id="UP001243775">
    <property type="component" value="Segment"/>
</dbReference>
<accession>A0A5P9VJZ2</accession>
<proteinExistence type="predicted"/>
<organism evidence="1 2">
    <name type="scientific">Macaca fascicularis stool-associated virus</name>
    <dbReference type="NCBI Taxonomy" id="2663259"/>
    <lineage>
        <taxon>Viruses</taxon>
    </lineage>
</organism>
<protein>
    <submittedName>
        <fullName evidence="1">Capsid</fullName>
    </submittedName>
</protein>
<reference evidence="1" key="1">
    <citation type="journal article" date="2019" name="Viruses">
        <title>High Diversity and Novel Enteric Viruses in Fecal Viromes of Healthy Wild and Captive Thai Cynomolgus Macaques (Macaca fascicularis).</title>
        <authorList>
            <person name="Sawaswong V."/>
            <person name="Fahsbender E."/>
            <person name="Altan E."/>
            <person name="Kemthong T."/>
            <person name="Deng X."/>
            <person name="Malaivijitnond S."/>
            <person name="Payungporn S."/>
            <person name="Delwart E."/>
        </authorList>
    </citation>
    <scope>NUCLEOTIDE SEQUENCE</scope>
    <source>
        <strain evidence="1">PPT018/MFS01</strain>
    </source>
</reference>
<dbReference type="EMBL" id="MN165385">
    <property type="protein sequence ID" value="QFX66119.1"/>
    <property type="molecule type" value="Genomic_DNA"/>
</dbReference>
<name>A0A5P9VJZ2_9VIRU</name>
<evidence type="ECO:0000313" key="1">
    <source>
        <dbReference type="EMBL" id="QFX66119.1"/>
    </source>
</evidence>
<sequence>MPRFYRRYGSRRYGYRRGYRRYGYRRYGYRRGYASKYANASSRSQTRIKTTVYVNSASTLSTAATPSESQYVKSFSGYFPSSPSPTLSGSAIASPLYRTYCSLYEEVKCIGMKVNLSVSTPVGGTVLPSLQIFTAWDRRAGRDEPAPAASQLISSSTYAVATALNNNVAKVTRSCFASDLIERAQWHDCTIVQSGTPGQYLYNDSAWVEAGLNPNFFAPGLIYAFQAPYLAQEATVNYTLAITYYMAFRNPKFGTDASDAVSTQAANPSSRAVLTADDDAGTMDVDEGDIDSSSTRPTFEEQWNAAATQLATEQQQRNLVTRRLRRLERQEGRHHDRLSKYYAKDG</sequence>
<keyword evidence="2" id="KW-1185">Reference proteome</keyword>